<gene>
    <name evidence="1" type="ORF">DPX39_090021500</name>
</gene>
<dbReference type="AlphaFoldDB" id="A0A3L6L1L2"/>
<organism evidence="1 2">
    <name type="scientific">Trypanosoma brucei equiperdum</name>
    <dbReference type="NCBI Taxonomy" id="630700"/>
    <lineage>
        <taxon>Eukaryota</taxon>
        <taxon>Discoba</taxon>
        <taxon>Euglenozoa</taxon>
        <taxon>Kinetoplastea</taxon>
        <taxon>Metakinetoplastina</taxon>
        <taxon>Trypanosomatida</taxon>
        <taxon>Trypanosomatidae</taxon>
        <taxon>Trypanosoma</taxon>
    </lineage>
</organism>
<name>A0A3L6L1L2_9TRYP</name>
<sequence length="17" mass="2034">MCLKLRIDSTQGKKWVQ</sequence>
<evidence type="ECO:0000313" key="1">
    <source>
        <dbReference type="EMBL" id="RHW70493.1"/>
    </source>
</evidence>
<accession>A0A3L6L1L2</accession>
<reference evidence="1 2" key="1">
    <citation type="submission" date="2018-09" db="EMBL/GenBank/DDBJ databases">
        <title>whole genome sequence of T. equiperdum IVM-t1 strain.</title>
        <authorList>
            <person name="Suganuma K."/>
        </authorList>
    </citation>
    <scope>NUCLEOTIDE SEQUENCE [LARGE SCALE GENOMIC DNA]</scope>
    <source>
        <strain evidence="1 2">IVM-t1</strain>
    </source>
</reference>
<protein>
    <submittedName>
        <fullName evidence="1">Uncharacterized protein</fullName>
    </submittedName>
</protein>
<proteinExistence type="predicted"/>
<comment type="caution">
    <text evidence="1">The sequence shown here is derived from an EMBL/GenBank/DDBJ whole genome shotgun (WGS) entry which is preliminary data.</text>
</comment>
<dbReference type="Proteomes" id="UP000266743">
    <property type="component" value="Chromosome 9"/>
</dbReference>
<dbReference type="EMBL" id="QSBY01000009">
    <property type="protein sequence ID" value="RHW70493.1"/>
    <property type="molecule type" value="Genomic_DNA"/>
</dbReference>
<evidence type="ECO:0000313" key="2">
    <source>
        <dbReference type="Proteomes" id="UP000266743"/>
    </source>
</evidence>